<reference evidence="2" key="1">
    <citation type="journal article" date="2016" name="Genome Announc.">
        <title>Draft genome sequences of fungus Aspergillus calidoustus.</title>
        <authorList>
            <person name="Horn F."/>
            <person name="Linde J."/>
            <person name="Mattern D.J."/>
            <person name="Walther G."/>
            <person name="Guthke R."/>
            <person name="Scherlach K."/>
            <person name="Martin K."/>
            <person name="Brakhage A.A."/>
            <person name="Petzke L."/>
            <person name="Valiante V."/>
        </authorList>
    </citation>
    <scope>NUCLEOTIDE SEQUENCE [LARGE SCALE GENOMIC DNA]</scope>
    <source>
        <strain evidence="2">SF006504</strain>
    </source>
</reference>
<accession>A0A0U5G0J7</accession>
<gene>
    <name evidence="1" type="ORF">ASPCAL06278</name>
</gene>
<dbReference type="AlphaFoldDB" id="A0A0U5G0J7"/>
<evidence type="ECO:0000313" key="1">
    <source>
        <dbReference type="EMBL" id="CEL05158.1"/>
    </source>
</evidence>
<organism evidence="1 2">
    <name type="scientific">Aspergillus calidoustus</name>
    <dbReference type="NCBI Taxonomy" id="454130"/>
    <lineage>
        <taxon>Eukaryota</taxon>
        <taxon>Fungi</taxon>
        <taxon>Dikarya</taxon>
        <taxon>Ascomycota</taxon>
        <taxon>Pezizomycotina</taxon>
        <taxon>Eurotiomycetes</taxon>
        <taxon>Eurotiomycetidae</taxon>
        <taxon>Eurotiales</taxon>
        <taxon>Aspergillaceae</taxon>
        <taxon>Aspergillus</taxon>
        <taxon>Aspergillus subgen. Nidulantes</taxon>
    </lineage>
</organism>
<sequence length="97" mass="11501">MSMTWMSHIPELVSVTKDGFLQLRFSGRQRKIICDVISGHTGVYGEEFEKQILNVKHRFETETDYEEPIFSNEVIGFLEEAYGRDHEEVWRGYRTRL</sequence>
<dbReference type="EMBL" id="CDMC01000005">
    <property type="protein sequence ID" value="CEL05158.1"/>
    <property type="molecule type" value="Genomic_DNA"/>
</dbReference>
<protein>
    <submittedName>
        <fullName evidence="1">Uncharacterized protein</fullName>
    </submittedName>
</protein>
<evidence type="ECO:0000313" key="2">
    <source>
        <dbReference type="Proteomes" id="UP000054771"/>
    </source>
</evidence>
<name>A0A0U5G0J7_ASPCI</name>
<dbReference type="Proteomes" id="UP000054771">
    <property type="component" value="Unassembled WGS sequence"/>
</dbReference>
<proteinExistence type="predicted"/>
<keyword evidence="2" id="KW-1185">Reference proteome</keyword>